<dbReference type="STRING" id="1212491.LFA_0644"/>
<dbReference type="InterPro" id="IPR036640">
    <property type="entry name" value="ABC1_TM_sf"/>
</dbReference>
<feature type="transmembrane region" description="Helical" evidence="9">
    <location>
        <begin position="65"/>
        <end position="92"/>
    </location>
</feature>
<dbReference type="GO" id="GO:0016887">
    <property type="term" value="F:ATP hydrolysis activity"/>
    <property type="evidence" value="ECO:0007669"/>
    <property type="project" value="InterPro"/>
</dbReference>
<name>A0A098G284_9GAMM</name>
<dbReference type="AlphaFoldDB" id="A0A098G284"/>
<evidence type="ECO:0000256" key="6">
    <source>
        <dbReference type="ARBA" id="ARBA00022989"/>
    </source>
</evidence>
<dbReference type="InterPro" id="IPR003593">
    <property type="entry name" value="AAA+_ATPase"/>
</dbReference>
<dbReference type="Proteomes" id="UP000032430">
    <property type="component" value="Chromosome I"/>
</dbReference>
<dbReference type="Pfam" id="PF00005">
    <property type="entry name" value="ABC_tran"/>
    <property type="match status" value="1"/>
</dbReference>
<keyword evidence="8" id="KW-0175">Coiled coil</keyword>
<dbReference type="Gene3D" id="1.20.1560.10">
    <property type="entry name" value="ABC transporter type 1, transmembrane domain"/>
    <property type="match status" value="1"/>
</dbReference>
<evidence type="ECO:0000256" key="9">
    <source>
        <dbReference type="SAM" id="Phobius"/>
    </source>
</evidence>
<dbReference type="HOGENOM" id="CLU_007587_6_1_6"/>
<dbReference type="Gene3D" id="3.40.50.300">
    <property type="entry name" value="P-loop containing nucleotide triphosphate hydrolases"/>
    <property type="match status" value="1"/>
</dbReference>
<dbReference type="PROSITE" id="PS00211">
    <property type="entry name" value="ABC_TRANSPORTER_1"/>
    <property type="match status" value="1"/>
</dbReference>
<feature type="transmembrane region" description="Helical" evidence="9">
    <location>
        <begin position="225"/>
        <end position="247"/>
    </location>
</feature>
<reference evidence="13" key="1">
    <citation type="submission" date="2014-09" db="EMBL/GenBank/DDBJ databases">
        <authorList>
            <person name="Gomez-Valero L."/>
        </authorList>
    </citation>
    <scope>NUCLEOTIDE SEQUENCE [LARGE SCALE GENOMIC DNA]</scope>
    <source>
        <strain evidence="13">ATCC700992</strain>
    </source>
</reference>
<evidence type="ECO:0000313" key="13">
    <source>
        <dbReference type="Proteomes" id="UP000032430"/>
    </source>
</evidence>
<dbReference type="EMBL" id="LN614827">
    <property type="protein sequence ID" value="CEG56096.1"/>
    <property type="molecule type" value="Genomic_DNA"/>
</dbReference>
<organism evidence="12 13">
    <name type="scientific">Legionella fallonii LLAP-10</name>
    <dbReference type="NCBI Taxonomy" id="1212491"/>
    <lineage>
        <taxon>Bacteria</taxon>
        <taxon>Pseudomonadati</taxon>
        <taxon>Pseudomonadota</taxon>
        <taxon>Gammaproteobacteria</taxon>
        <taxon>Legionellales</taxon>
        <taxon>Legionellaceae</taxon>
        <taxon>Legionella</taxon>
    </lineage>
</organism>
<gene>
    <name evidence="12" type="ORF">LFA_0644</name>
</gene>
<dbReference type="PROSITE" id="PS50893">
    <property type="entry name" value="ABC_TRANSPORTER_2"/>
    <property type="match status" value="1"/>
</dbReference>
<dbReference type="CDD" id="cd03223">
    <property type="entry name" value="ABCD_peroxisomal_ALDP"/>
    <property type="match status" value="1"/>
</dbReference>
<keyword evidence="4" id="KW-0547">Nucleotide-binding</keyword>
<keyword evidence="13" id="KW-1185">Reference proteome</keyword>
<dbReference type="GO" id="GO:0005524">
    <property type="term" value="F:ATP binding"/>
    <property type="evidence" value="ECO:0007669"/>
    <property type="project" value="UniProtKB-KW"/>
</dbReference>
<evidence type="ECO:0000259" key="10">
    <source>
        <dbReference type="PROSITE" id="PS50893"/>
    </source>
</evidence>
<keyword evidence="3 9" id="KW-0812">Transmembrane</keyword>
<protein>
    <submittedName>
        <fullName evidence="12">Putative ABC transporter</fullName>
    </submittedName>
</protein>
<proteinExistence type="predicted"/>
<dbReference type="SUPFAM" id="SSF90123">
    <property type="entry name" value="ABC transporter transmembrane region"/>
    <property type="match status" value="1"/>
</dbReference>
<dbReference type="InterPro" id="IPR017871">
    <property type="entry name" value="ABC_transporter-like_CS"/>
</dbReference>
<feature type="transmembrane region" description="Helical" evidence="9">
    <location>
        <begin position="104"/>
        <end position="127"/>
    </location>
</feature>
<keyword evidence="7 9" id="KW-0472">Membrane</keyword>
<evidence type="ECO:0000313" key="12">
    <source>
        <dbReference type="EMBL" id="CEG56096.1"/>
    </source>
</evidence>
<dbReference type="Pfam" id="PF06472">
    <property type="entry name" value="ABC_membrane_2"/>
    <property type="match status" value="1"/>
</dbReference>
<comment type="subcellular location">
    <subcellularLocation>
        <location evidence="1">Cell membrane</location>
        <topology evidence="1">Multi-pass membrane protein</topology>
    </subcellularLocation>
</comment>
<dbReference type="PANTHER" id="PTHR11384:SF59">
    <property type="entry name" value="LYSOSOMAL COBALAMIN TRANSPORTER ABCD4"/>
    <property type="match status" value="1"/>
</dbReference>
<dbReference type="InterPro" id="IPR027417">
    <property type="entry name" value="P-loop_NTPase"/>
</dbReference>
<feature type="coiled-coil region" evidence="8">
    <location>
        <begin position="255"/>
        <end position="282"/>
    </location>
</feature>
<dbReference type="KEGG" id="lfa:LFA_0644"/>
<evidence type="ECO:0000256" key="8">
    <source>
        <dbReference type="SAM" id="Coils"/>
    </source>
</evidence>
<dbReference type="SMART" id="SM00382">
    <property type="entry name" value="AAA"/>
    <property type="match status" value="1"/>
</dbReference>
<accession>A0A098G284</accession>
<dbReference type="InterPro" id="IPR050835">
    <property type="entry name" value="ABC_transporter_sub-D"/>
</dbReference>
<dbReference type="GO" id="GO:0005886">
    <property type="term" value="C:plasma membrane"/>
    <property type="evidence" value="ECO:0007669"/>
    <property type="project" value="UniProtKB-SubCell"/>
</dbReference>
<evidence type="ECO:0000256" key="4">
    <source>
        <dbReference type="ARBA" id="ARBA00022741"/>
    </source>
</evidence>
<evidence type="ECO:0000256" key="7">
    <source>
        <dbReference type="ARBA" id="ARBA00023136"/>
    </source>
</evidence>
<feature type="domain" description="ABC transporter" evidence="10">
    <location>
        <begin position="411"/>
        <end position="627"/>
    </location>
</feature>
<evidence type="ECO:0000256" key="5">
    <source>
        <dbReference type="ARBA" id="ARBA00022840"/>
    </source>
</evidence>
<dbReference type="SUPFAM" id="SSF52540">
    <property type="entry name" value="P-loop containing nucleoside triphosphate hydrolases"/>
    <property type="match status" value="1"/>
</dbReference>
<evidence type="ECO:0000256" key="2">
    <source>
        <dbReference type="ARBA" id="ARBA00022448"/>
    </source>
</evidence>
<keyword evidence="2" id="KW-0813">Transport</keyword>
<dbReference type="GO" id="GO:0140359">
    <property type="term" value="F:ABC-type transporter activity"/>
    <property type="evidence" value="ECO:0007669"/>
    <property type="project" value="InterPro"/>
</dbReference>
<evidence type="ECO:0000256" key="1">
    <source>
        <dbReference type="ARBA" id="ARBA00004651"/>
    </source>
</evidence>
<dbReference type="InterPro" id="IPR011527">
    <property type="entry name" value="ABC1_TM_dom"/>
</dbReference>
<evidence type="ECO:0000259" key="11">
    <source>
        <dbReference type="PROSITE" id="PS50929"/>
    </source>
</evidence>
<keyword evidence="5" id="KW-0067">ATP-binding</keyword>
<keyword evidence="6 9" id="KW-1133">Transmembrane helix</keyword>
<feature type="domain" description="ABC transmembrane type-1" evidence="11">
    <location>
        <begin position="68"/>
        <end position="372"/>
    </location>
</feature>
<evidence type="ECO:0000256" key="3">
    <source>
        <dbReference type="ARBA" id="ARBA00022692"/>
    </source>
</evidence>
<dbReference type="PROSITE" id="PS50929">
    <property type="entry name" value="ABC_TM1F"/>
    <property type="match status" value="1"/>
</dbReference>
<sequence>MNQTRYGQYLTFLEKNLKCASTTIQLFARYHPMVKKDKKQISKGSTTQNVFALVKDYFINSDEKLVAWLHVIGITLCVVSLVALMTLLGWWSAGFWAALAAKELTAFLICMGQFALMLGACVGVYVLKSYLIGQLSILWRNWLTNKTLDKLFNGENNYLDLKRFSSQIDNISQRIQEDIKSFVELTLSLSFDFLNSVLTLGAFVGTLWVVGGALSFVLFGVNIVIPGYLVWAALLTAVLATVATHYIGKSLAETNKQEEQAEADLRQDLDILNNDAENIAQEQGEKYYKRELVTRVQDIKDIASLKLYIQTKLVAFQNFYMQIYEILPNLLAAPLYFSGLIELAQLMQVGMAFGQVSSSFSWFADTYENLATYETNVERITELNYALEPDGLTSNSKSIVVKQKNKETLNIKHLDIMQPQASSTQYIMRNLNLKFKPGEHVLIKGPSGLGKSTLFKAIAGTWKYGEGKISVPEGKSLYFLPQKPTLPHDTLAAILAYPDSAETYTEEQYIAVLKAIGGMDEFIAKLHEKRPWSKELSGGQQQRISFARALLKKPDWLFLDEATASLDEESEHRVYSLVKELKNTTIVSIAHRQTVEKYHGRVVNFRVNAAKEVEVQEQELRTASVGM</sequence>
<dbReference type="PANTHER" id="PTHR11384">
    <property type="entry name" value="ATP-BINDING CASSETTE, SUB-FAMILY D MEMBER"/>
    <property type="match status" value="1"/>
</dbReference>
<feature type="transmembrane region" description="Helical" evidence="9">
    <location>
        <begin position="197"/>
        <end position="219"/>
    </location>
</feature>
<dbReference type="InterPro" id="IPR003439">
    <property type="entry name" value="ABC_transporter-like_ATP-bd"/>
</dbReference>